<dbReference type="RefSeq" id="WP_012899544.1">
    <property type="nucleotide sequence ID" value="NC_013665.1"/>
</dbReference>
<dbReference type="PIRSF" id="PIRSF000185">
    <property type="entry name" value="Glu_DH"/>
    <property type="match status" value="1"/>
</dbReference>
<dbReference type="Pfam" id="PF02812">
    <property type="entry name" value="ELFV_dehydrog_N"/>
    <property type="match status" value="1"/>
</dbReference>
<dbReference type="SUPFAM" id="SSF51735">
    <property type="entry name" value="NAD(P)-binding Rossmann-fold domains"/>
    <property type="match status" value="1"/>
</dbReference>
<evidence type="ECO:0000256" key="3">
    <source>
        <dbReference type="ARBA" id="ARBA00023002"/>
    </source>
</evidence>
<name>D1YWP3_METPS</name>
<dbReference type="eggNOG" id="arCOG01352">
    <property type="taxonomic scope" value="Archaea"/>
</dbReference>
<evidence type="ECO:0000256" key="2">
    <source>
        <dbReference type="ARBA" id="ARBA00011643"/>
    </source>
</evidence>
<sequence>MKDEDFYKSTLDIIGSSCELAGIEERYRTILSYPRRKLIVNYPVHMDDGGIRMITALRAQHNDALGPYKGGIRLGCSVTEEEVTALSMLMSIKCALLGLPYGGSKGGIIANHKALSKKELERVCRGYIRAIYPVIGPTLDVPAPDMNVSPEAIGWMLDEYERMVGHHQLDIITGKPVELGGIKGRTTAVAWGGIFVMEEVKRIHNCDCSTFAIQGFGNVGGSIAQILHEKGRRVVAVSDSTGGVYNESGLNIPALMYHKEETGSVKGFDKARDITNEELLEMDVDVLAPAAREGVITAANADKIHARSVLSLANGPVDMRASEILHDRDIIVIPDVLANGGGVVVSYFEWAQDREGYGWSGAKVSANLKDVMKKAFRSVNDASKDYKVDMYRAAYLVGIKNIVQAMKARSV</sequence>
<feature type="site" description="Important for catalysis" evidence="7">
    <location>
        <position position="145"/>
    </location>
</feature>
<evidence type="ECO:0000256" key="4">
    <source>
        <dbReference type="PIRNR" id="PIRNR000185"/>
    </source>
</evidence>
<dbReference type="Pfam" id="PF00208">
    <property type="entry name" value="ELFV_dehydrog"/>
    <property type="match status" value="1"/>
</dbReference>
<dbReference type="Gene3D" id="3.40.50.720">
    <property type="entry name" value="NAD(P)-binding Rossmann-like Domain"/>
    <property type="match status" value="1"/>
</dbReference>
<evidence type="ECO:0000256" key="8">
    <source>
        <dbReference type="RuleBase" id="RU004417"/>
    </source>
</evidence>
<dbReference type="InterPro" id="IPR006097">
    <property type="entry name" value="Glu/Leu/Phe/Val/Trp_DH_dimer"/>
</dbReference>
<dbReference type="GO" id="GO:0000166">
    <property type="term" value="F:nucleotide binding"/>
    <property type="evidence" value="ECO:0007669"/>
    <property type="project" value="UniProtKB-KW"/>
</dbReference>
<keyword evidence="3 4" id="KW-0560">Oxidoreductase</keyword>
<keyword evidence="6" id="KW-0547">Nucleotide-binding</keyword>
<dbReference type="PRINTS" id="PR00082">
    <property type="entry name" value="GLFDHDRGNASE"/>
</dbReference>
<reference evidence="10 11" key="2">
    <citation type="journal article" date="2008" name="Int. J. Syst. Evol. Microbiol.">
        <title>Methanocella paludicola gen. nov., sp. nov., a methane-producing archaeon, the first isolate of the lineage 'Rice Cluster I', and proposal of the new archaeal order Methanocellales ord. nov.</title>
        <authorList>
            <person name="Sakai S."/>
            <person name="Imachi H."/>
            <person name="Hanada S."/>
            <person name="Ohashi A."/>
            <person name="Harada H."/>
            <person name="Kamagata Y."/>
        </authorList>
    </citation>
    <scope>NUCLEOTIDE SEQUENCE [LARGE SCALE GENOMIC DNA]</scope>
    <source>
        <strain evidence="11">DSM 17711 / JCM 13418 / NBRC 101707 / SANAE</strain>
    </source>
</reference>
<organism evidence="10 11">
    <name type="scientific">Methanocella paludicola (strain DSM 17711 / JCM 13418 / NBRC 101707 / SANAE)</name>
    <dbReference type="NCBI Taxonomy" id="304371"/>
    <lineage>
        <taxon>Archaea</taxon>
        <taxon>Methanobacteriati</taxon>
        <taxon>Methanobacteriota</taxon>
        <taxon>Stenosarchaea group</taxon>
        <taxon>Methanomicrobia</taxon>
        <taxon>Methanocellales</taxon>
        <taxon>Methanocellaceae</taxon>
        <taxon>Methanocella</taxon>
    </lineage>
</organism>
<evidence type="ECO:0000256" key="7">
    <source>
        <dbReference type="PIRSR" id="PIRSR000185-3"/>
    </source>
</evidence>
<dbReference type="SUPFAM" id="SSF53223">
    <property type="entry name" value="Aminoacid dehydrogenase-like, N-terminal domain"/>
    <property type="match status" value="1"/>
</dbReference>
<dbReference type="PANTHER" id="PTHR11606">
    <property type="entry name" value="GLUTAMATE DEHYDROGENASE"/>
    <property type="match status" value="1"/>
</dbReference>
<dbReference type="PANTHER" id="PTHR11606:SF13">
    <property type="entry name" value="GLUTAMATE DEHYDROGENASE 1, MITOCHONDRIAL"/>
    <property type="match status" value="1"/>
</dbReference>
<dbReference type="AlphaFoldDB" id="D1YWP3"/>
<comment type="subunit">
    <text evidence="2">Homohexamer.</text>
</comment>
<dbReference type="GO" id="GO:0004352">
    <property type="term" value="F:glutamate dehydrogenase (NAD+) activity"/>
    <property type="evidence" value="ECO:0007669"/>
    <property type="project" value="TreeGrafter"/>
</dbReference>
<proteinExistence type="inferred from homology"/>
<feature type="binding site" evidence="6">
    <location>
        <position position="346"/>
    </location>
    <ligand>
        <name>substrate</name>
    </ligand>
</feature>
<dbReference type="EMBL" id="AP011532">
    <property type="protein sequence ID" value="BAI60865.1"/>
    <property type="molecule type" value="Genomic_DNA"/>
</dbReference>
<evidence type="ECO:0000256" key="6">
    <source>
        <dbReference type="PIRSR" id="PIRSR000185-2"/>
    </source>
</evidence>
<dbReference type="KEGG" id="mpd:MCP_0793"/>
<dbReference type="SMART" id="SM00839">
    <property type="entry name" value="ELFV_dehydrog"/>
    <property type="match status" value="1"/>
</dbReference>
<dbReference type="InterPro" id="IPR036291">
    <property type="entry name" value="NAD(P)-bd_dom_sf"/>
</dbReference>
<evidence type="ECO:0000256" key="1">
    <source>
        <dbReference type="ARBA" id="ARBA00006382"/>
    </source>
</evidence>
<comment type="similarity">
    <text evidence="1 4 8">Belongs to the Glu/Leu/Phe/Val dehydrogenases family.</text>
</comment>
<protein>
    <recommendedName>
        <fullName evidence="4">Glutamate dehydrogenase</fullName>
    </recommendedName>
</protein>
<accession>D1YWP3</accession>
<dbReference type="InterPro" id="IPR046346">
    <property type="entry name" value="Aminoacid_DH-like_N_sf"/>
</dbReference>
<dbReference type="Proteomes" id="UP000001882">
    <property type="component" value="Chromosome"/>
</dbReference>
<dbReference type="GO" id="GO:0006538">
    <property type="term" value="P:L-glutamate catabolic process"/>
    <property type="evidence" value="ECO:0007669"/>
    <property type="project" value="TreeGrafter"/>
</dbReference>
<dbReference type="InterPro" id="IPR006095">
    <property type="entry name" value="Glu/Leu/Phe/Val/Trp_DH"/>
</dbReference>
<keyword evidence="11" id="KW-1185">Reference proteome</keyword>
<dbReference type="CDD" id="cd01076">
    <property type="entry name" value="NAD_bind_1_Glu_DH"/>
    <property type="match status" value="1"/>
</dbReference>
<evidence type="ECO:0000313" key="11">
    <source>
        <dbReference type="Proteomes" id="UP000001882"/>
    </source>
</evidence>
<reference evidence="10 11" key="1">
    <citation type="journal article" date="2007" name="Appl. Environ. Microbiol.">
        <title>Isolation of key methanogens for global methane emission from rice paddy fields: a novel isolate affiliated with the clone cluster rice cluster I.</title>
        <authorList>
            <person name="Sakai S."/>
            <person name="Imachi H."/>
            <person name="Sekiguchi Y."/>
            <person name="Ohashi A."/>
            <person name="Harada H."/>
            <person name="Kamagata Y."/>
        </authorList>
    </citation>
    <scope>NUCLEOTIDE SEQUENCE [LARGE SCALE GENOMIC DNA]</scope>
    <source>
        <strain evidence="11">DSM 17711 / JCM 13418 / NBRC 101707 / SANAE</strain>
    </source>
</reference>
<dbReference type="InterPro" id="IPR006096">
    <property type="entry name" value="Glu/Leu/Phe/Val/Trp_DH_C"/>
</dbReference>
<dbReference type="InterPro" id="IPR033922">
    <property type="entry name" value="NAD_bind_Glu_DH"/>
</dbReference>
<feature type="binding site" evidence="6">
    <location>
        <position position="69"/>
    </location>
    <ligand>
        <name>substrate</name>
    </ligand>
</feature>
<reference evidence="11" key="3">
    <citation type="journal article" date="2011" name="PLoS ONE">
        <title>Genome sequence of a mesophilic hydrogenotrophic methanogen Methanocella paludicola, the first cultivated representative of the order Methanocellales.</title>
        <authorList>
            <person name="Sakai S."/>
            <person name="Takaki Y."/>
            <person name="Shimamura S."/>
            <person name="Sekine M."/>
            <person name="Tajima T."/>
            <person name="Kosugi H."/>
            <person name="Ichikawa N."/>
            <person name="Tasumi E."/>
            <person name="Hiraki A.T."/>
            <person name="Shimizu A."/>
            <person name="Kato Y."/>
            <person name="Nishiko R."/>
            <person name="Mori K."/>
            <person name="Fujita N."/>
            <person name="Imachi H."/>
            <person name="Takai K."/>
        </authorList>
    </citation>
    <scope>NUCLEOTIDE SEQUENCE [LARGE SCALE GENOMIC DNA]</scope>
    <source>
        <strain evidence="11">DSM 17711 / JCM 13418 / NBRC 101707 / SANAE</strain>
    </source>
</reference>
<evidence type="ECO:0000259" key="9">
    <source>
        <dbReference type="SMART" id="SM00839"/>
    </source>
</evidence>
<dbReference type="InParanoid" id="D1YWP3"/>
<dbReference type="PATRIC" id="fig|304371.9.peg.820"/>
<gene>
    <name evidence="10" type="ordered locus">MCP_0793</name>
</gene>
<feature type="active site" description="Proton donor" evidence="5">
    <location>
        <position position="105"/>
    </location>
</feature>
<dbReference type="GeneID" id="8680831"/>
<dbReference type="InterPro" id="IPR014362">
    <property type="entry name" value="Glu_DH"/>
</dbReference>
<dbReference type="OrthoDB" id="6425at2157"/>
<feature type="binding site" evidence="6">
    <location>
        <position position="93"/>
    </location>
    <ligand>
        <name>substrate</name>
    </ligand>
</feature>
<keyword evidence="6" id="KW-0520">NAD</keyword>
<feature type="binding site" evidence="6">
    <location>
        <position position="218"/>
    </location>
    <ligand>
        <name>NAD(+)</name>
        <dbReference type="ChEBI" id="CHEBI:57540"/>
    </ligand>
</feature>
<evidence type="ECO:0000256" key="5">
    <source>
        <dbReference type="PIRSR" id="PIRSR000185-1"/>
    </source>
</evidence>
<dbReference type="Gene3D" id="3.40.50.10860">
    <property type="entry name" value="Leucine Dehydrogenase, chain A, domain 1"/>
    <property type="match status" value="1"/>
</dbReference>
<feature type="domain" description="Glutamate/phenylalanine/leucine/valine/L-tryptophan dehydrogenase C-terminal" evidence="9">
    <location>
        <begin position="182"/>
        <end position="410"/>
    </location>
</feature>
<dbReference type="STRING" id="304371.MCP_0793"/>
<evidence type="ECO:0000313" key="10">
    <source>
        <dbReference type="EMBL" id="BAI60865.1"/>
    </source>
</evidence>